<evidence type="ECO:0000313" key="2">
    <source>
        <dbReference type="EMBL" id="KKL18813.1"/>
    </source>
</evidence>
<dbReference type="EMBL" id="LAZR01038725">
    <property type="protein sequence ID" value="KKL18813.1"/>
    <property type="molecule type" value="Genomic_DNA"/>
</dbReference>
<gene>
    <name evidence="2" type="ORF">LCGC14_2471780</name>
</gene>
<dbReference type="InterPro" id="IPR037185">
    <property type="entry name" value="EmrE-like"/>
</dbReference>
<proteinExistence type="predicted"/>
<reference evidence="2" key="1">
    <citation type="journal article" date="2015" name="Nature">
        <title>Complex archaea that bridge the gap between prokaryotes and eukaryotes.</title>
        <authorList>
            <person name="Spang A."/>
            <person name="Saw J.H."/>
            <person name="Jorgensen S.L."/>
            <person name="Zaremba-Niedzwiedzka K."/>
            <person name="Martijn J."/>
            <person name="Lind A.E."/>
            <person name="van Eijk R."/>
            <person name="Schleper C."/>
            <person name="Guy L."/>
            <person name="Ettema T.J."/>
        </authorList>
    </citation>
    <scope>NUCLEOTIDE SEQUENCE</scope>
</reference>
<evidence type="ECO:0000256" key="1">
    <source>
        <dbReference type="SAM" id="MobiDB-lite"/>
    </source>
</evidence>
<feature type="region of interest" description="Disordered" evidence="1">
    <location>
        <begin position="42"/>
        <end position="64"/>
    </location>
</feature>
<comment type="caution">
    <text evidence="2">The sequence shown here is derived from an EMBL/GenBank/DDBJ whole genome shotgun (WGS) entry which is preliminary data.</text>
</comment>
<sequence length="64" mass="6720">NYMTPIFAIAAGAAVLAEPITRQILAGFVLIVTGLVISQANRPGRRPVKPLRTPDPSPALAETP</sequence>
<name>A0A0F9E427_9ZZZZ</name>
<feature type="non-terminal residue" evidence="2">
    <location>
        <position position="1"/>
    </location>
</feature>
<protein>
    <recommendedName>
        <fullName evidence="3">EamA domain-containing protein</fullName>
    </recommendedName>
</protein>
<dbReference type="AlphaFoldDB" id="A0A0F9E427"/>
<accession>A0A0F9E427</accession>
<evidence type="ECO:0008006" key="3">
    <source>
        <dbReference type="Google" id="ProtNLM"/>
    </source>
</evidence>
<organism evidence="2">
    <name type="scientific">marine sediment metagenome</name>
    <dbReference type="NCBI Taxonomy" id="412755"/>
    <lineage>
        <taxon>unclassified sequences</taxon>
        <taxon>metagenomes</taxon>
        <taxon>ecological metagenomes</taxon>
    </lineage>
</organism>
<dbReference type="SUPFAM" id="SSF103481">
    <property type="entry name" value="Multidrug resistance efflux transporter EmrE"/>
    <property type="match status" value="1"/>
</dbReference>